<gene>
    <name evidence="2" type="ORF">ACFQ34_04765</name>
</gene>
<dbReference type="NCBIfam" id="TIGR00254">
    <property type="entry name" value="GGDEF"/>
    <property type="match status" value="1"/>
</dbReference>
<dbReference type="SUPFAM" id="SSF55073">
    <property type="entry name" value="Nucleotide cyclase"/>
    <property type="match status" value="1"/>
</dbReference>
<dbReference type="Pfam" id="PF00990">
    <property type="entry name" value="GGDEF"/>
    <property type="match status" value="1"/>
</dbReference>
<accession>A0ABW3VEB2</accession>
<dbReference type="PANTHER" id="PTHR45138">
    <property type="entry name" value="REGULATORY COMPONENTS OF SENSORY TRANSDUCTION SYSTEM"/>
    <property type="match status" value="1"/>
</dbReference>
<feature type="domain" description="GGDEF" evidence="1">
    <location>
        <begin position="128"/>
        <end position="261"/>
    </location>
</feature>
<organism evidence="2 3">
    <name type="scientific">Pseudonocardia benzenivorans</name>
    <dbReference type="NCBI Taxonomy" id="228005"/>
    <lineage>
        <taxon>Bacteria</taxon>
        <taxon>Bacillati</taxon>
        <taxon>Actinomycetota</taxon>
        <taxon>Actinomycetes</taxon>
        <taxon>Pseudonocardiales</taxon>
        <taxon>Pseudonocardiaceae</taxon>
        <taxon>Pseudonocardia</taxon>
    </lineage>
</organism>
<dbReference type="InterPro" id="IPR000160">
    <property type="entry name" value="GGDEF_dom"/>
</dbReference>
<dbReference type="RefSeq" id="WP_103382479.1">
    <property type="nucleotide sequence ID" value="NZ_BAABKS010000085.1"/>
</dbReference>
<dbReference type="InterPro" id="IPR029787">
    <property type="entry name" value="Nucleotide_cyclase"/>
</dbReference>
<dbReference type="InterPro" id="IPR043128">
    <property type="entry name" value="Rev_trsase/Diguanyl_cyclase"/>
</dbReference>
<dbReference type="PROSITE" id="PS50887">
    <property type="entry name" value="GGDEF"/>
    <property type="match status" value="1"/>
</dbReference>
<evidence type="ECO:0000313" key="2">
    <source>
        <dbReference type="EMBL" id="MFD1232589.1"/>
    </source>
</evidence>
<dbReference type="Proteomes" id="UP001597182">
    <property type="component" value="Unassembled WGS sequence"/>
</dbReference>
<name>A0ABW3VEB2_9PSEU</name>
<sequence>MGDVTTAAAVLRGGPDVWNDAAIGSLAPAAAAVHAARHTAEAEALAAQGLWEQAYTHLRAAVRLHHVAGSATTGPDELDRLRREHAEAREQSRRDSLTASYNRRYLDERLAALLSDLADLGDDTVRTDGICVALADIDHFKQVNDTYGHLLGDRVLQRMVVELDAALPEGAFCARYGGEEFALVLPGRDLAEAVRLCEAARERIARHPWHELHPDLTVTVSIGVAHSDGRPTDVERLIGAADAHLYTAKQSGRNAVAYRDGRTGRVRLAGGAGRRRSIPQPVRTTG</sequence>
<dbReference type="InterPro" id="IPR050469">
    <property type="entry name" value="Diguanylate_Cyclase"/>
</dbReference>
<proteinExistence type="predicted"/>
<comment type="caution">
    <text evidence="2">The sequence shown here is derived from an EMBL/GenBank/DDBJ whole genome shotgun (WGS) entry which is preliminary data.</text>
</comment>
<dbReference type="PANTHER" id="PTHR45138:SF9">
    <property type="entry name" value="DIGUANYLATE CYCLASE DGCM-RELATED"/>
    <property type="match status" value="1"/>
</dbReference>
<evidence type="ECO:0000313" key="3">
    <source>
        <dbReference type="Proteomes" id="UP001597182"/>
    </source>
</evidence>
<evidence type="ECO:0000259" key="1">
    <source>
        <dbReference type="PROSITE" id="PS50887"/>
    </source>
</evidence>
<keyword evidence="3" id="KW-1185">Reference proteome</keyword>
<dbReference type="EMBL" id="JBHTMB010000026">
    <property type="protein sequence ID" value="MFD1232589.1"/>
    <property type="molecule type" value="Genomic_DNA"/>
</dbReference>
<dbReference type="SMART" id="SM00267">
    <property type="entry name" value="GGDEF"/>
    <property type="match status" value="1"/>
</dbReference>
<dbReference type="CDD" id="cd01949">
    <property type="entry name" value="GGDEF"/>
    <property type="match status" value="1"/>
</dbReference>
<dbReference type="Gene3D" id="3.30.70.270">
    <property type="match status" value="1"/>
</dbReference>
<reference evidence="3" key="1">
    <citation type="journal article" date="2019" name="Int. J. Syst. Evol. Microbiol.">
        <title>The Global Catalogue of Microorganisms (GCM) 10K type strain sequencing project: providing services to taxonomists for standard genome sequencing and annotation.</title>
        <authorList>
            <consortium name="The Broad Institute Genomics Platform"/>
            <consortium name="The Broad Institute Genome Sequencing Center for Infectious Disease"/>
            <person name="Wu L."/>
            <person name="Ma J."/>
        </authorList>
    </citation>
    <scope>NUCLEOTIDE SEQUENCE [LARGE SCALE GENOMIC DNA]</scope>
    <source>
        <strain evidence="3">CCUG 49018</strain>
    </source>
</reference>
<protein>
    <submittedName>
        <fullName evidence="2">GGDEF domain-containing protein</fullName>
    </submittedName>
</protein>